<dbReference type="SFLD" id="SFLDG01168">
    <property type="entry name" value="Ferric_reductase_subgroup_(FRE"/>
    <property type="match status" value="1"/>
</dbReference>
<keyword evidence="5" id="KW-0349">Heme</keyword>
<comment type="catalytic activity">
    <reaction evidence="16">
        <text>2 a Fe(II)-siderophore + NAD(+) + H(+) = 2 a Fe(III)-siderophore + NADH</text>
        <dbReference type="Rhea" id="RHEA:15061"/>
        <dbReference type="Rhea" id="RHEA-COMP:11342"/>
        <dbReference type="Rhea" id="RHEA-COMP:11344"/>
        <dbReference type="ChEBI" id="CHEBI:15378"/>
        <dbReference type="ChEBI" id="CHEBI:29033"/>
        <dbReference type="ChEBI" id="CHEBI:29034"/>
        <dbReference type="ChEBI" id="CHEBI:57540"/>
        <dbReference type="ChEBI" id="CHEBI:57945"/>
        <dbReference type="EC" id="1.16.1.7"/>
    </reaction>
</comment>
<dbReference type="InterPro" id="IPR013121">
    <property type="entry name" value="Fe_red_NAD-bd_6"/>
</dbReference>
<name>A0A3L6FXY9_MAIZE</name>
<keyword evidence="13" id="KW-0520">NAD</keyword>
<keyword evidence="14" id="KW-0406">Ion transport</keyword>
<evidence type="ECO:0000259" key="20">
    <source>
        <dbReference type="PROSITE" id="PS51384"/>
    </source>
</evidence>
<gene>
    <name evidence="21" type="primary">FRO7</name>
    <name evidence="21" type="ORF">Zm00014a_023934</name>
</gene>
<evidence type="ECO:0000256" key="1">
    <source>
        <dbReference type="ARBA" id="ARBA00001974"/>
    </source>
</evidence>
<dbReference type="CDD" id="cd06186">
    <property type="entry name" value="NOX_Duox_like_FAD_NADP"/>
    <property type="match status" value="1"/>
</dbReference>
<dbReference type="SFLD" id="SFLDS00052">
    <property type="entry name" value="Ferric_Reductase_Domain"/>
    <property type="match status" value="1"/>
</dbReference>
<dbReference type="PANTHER" id="PTHR11972">
    <property type="entry name" value="NADPH OXIDASE"/>
    <property type="match status" value="1"/>
</dbReference>
<evidence type="ECO:0000256" key="13">
    <source>
        <dbReference type="ARBA" id="ARBA00023027"/>
    </source>
</evidence>
<evidence type="ECO:0000256" key="14">
    <source>
        <dbReference type="ARBA" id="ARBA00023065"/>
    </source>
</evidence>
<dbReference type="InterPro" id="IPR013112">
    <property type="entry name" value="FAD-bd_8"/>
</dbReference>
<dbReference type="ExpressionAtlas" id="A0A3L6FXY9">
    <property type="expression patterns" value="baseline and differential"/>
</dbReference>
<dbReference type="PROSITE" id="PS51384">
    <property type="entry name" value="FAD_FR"/>
    <property type="match status" value="1"/>
</dbReference>
<evidence type="ECO:0000256" key="17">
    <source>
        <dbReference type="ARBA" id="ARBA00066905"/>
    </source>
</evidence>
<evidence type="ECO:0000256" key="10">
    <source>
        <dbReference type="ARBA" id="ARBA00022989"/>
    </source>
</evidence>
<feature type="transmembrane region" description="Helical" evidence="19">
    <location>
        <begin position="704"/>
        <end position="731"/>
    </location>
</feature>
<evidence type="ECO:0000256" key="5">
    <source>
        <dbReference type="ARBA" id="ARBA00022617"/>
    </source>
</evidence>
<evidence type="ECO:0000256" key="12">
    <source>
        <dbReference type="ARBA" id="ARBA00023004"/>
    </source>
</evidence>
<keyword evidence="8" id="KW-0479">Metal-binding</keyword>
<evidence type="ECO:0000256" key="9">
    <source>
        <dbReference type="ARBA" id="ARBA00022827"/>
    </source>
</evidence>
<dbReference type="InterPro" id="IPR017938">
    <property type="entry name" value="Riboflavin_synthase-like_b-brl"/>
</dbReference>
<dbReference type="InterPro" id="IPR013130">
    <property type="entry name" value="Fe3_Rdtase_TM_dom"/>
</dbReference>
<feature type="transmembrane region" description="Helical" evidence="19">
    <location>
        <begin position="279"/>
        <end position="303"/>
    </location>
</feature>
<feature type="transmembrane region" description="Helical" evidence="19">
    <location>
        <begin position="176"/>
        <end position="201"/>
    </location>
</feature>
<evidence type="ECO:0000313" key="21">
    <source>
        <dbReference type="EMBL" id="PWZ39729.1"/>
    </source>
</evidence>
<keyword evidence="12" id="KW-0408">Iron</keyword>
<evidence type="ECO:0000256" key="15">
    <source>
        <dbReference type="ARBA" id="ARBA00023136"/>
    </source>
</evidence>
<evidence type="ECO:0000256" key="18">
    <source>
        <dbReference type="SAM" id="MobiDB-lite"/>
    </source>
</evidence>
<proteinExistence type="inferred from homology"/>
<evidence type="ECO:0000256" key="3">
    <source>
        <dbReference type="ARBA" id="ARBA00006278"/>
    </source>
</evidence>
<reference evidence="21" key="1">
    <citation type="journal article" date="2018" name="Nat. Genet.">
        <title>Extensive intraspecific gene order and gene structural variations between Mo17 and other maize genomes.</title>
        <authorList>
            <person name="Sun S."/>
            <person name="Zhou Y."/>
            <person name="Chen J."/>
            <person name="Shi J."/>
            <person name="Zhao H."/>
            <person name="Zhao H."/>
            <person name="Song W."/>
            <person name="Zhang M."/>
            <person name="Cui Y."/>
            <person name="Dong X."/>
            <person name="Liu H."/>
            <person name="Ma X."/>
            <person name="Jiao Y."/>
            <person name="Wang B."/>
            <person name="Wei X."/>
            <person name="Stein J.C."/>
            <person name="Glaubitz J.C."/>
            <person name="Lu F."/>
            <person name="Yu G."/>
            <person name="Liang C."/>
            <person name="Fengler K."/>
            <person name="Li B."/>
            <person name="Rafalski A."/>
            <person name="Schnable P.S."/>
            <person name="Ware D.H."/>
            <person name="Buckler E.S."/>
            <person name="Lai J."/>
        </authorList>
    </citation>
    <scope>NUCLEOTIDE SEQUENCE [LARGE SCALE GENOMIC DNA]</scope>
    <source>
        <tissue evidence="21">Seedling</tissue>
    </source>
</reference>
<dbReference type="GO" id="GO:0006811">
    <property type="term" value="P:monoatomic ion transport"/>
    <property type="evidence" value="ECO:0007669"/>
    <property type="project" value="UniProtKB-KW"/>
</dbReference>
<feature type="transmembrane region" description="Helical" evidence="19">
    <location>
        <begin position="672"/>
        <end position="692"/>
    </location>
</feature>
<dbReference type="FunFam" id="3.40.50.80:FF:000036">
    <property type="entry name" value="Ferric reduction oxidase 6"/>
    <property type="match status" value="1"/>
</dbReference>
<organism evidence="21">
    <name type="scientific">Zea mays</name>
    <name type="common">Maize</name>
    <dbReference type="NCBI Taxonomy" id="4577"/>
    <lineage>
        <taxon>Eukaryota</taxon>
        <taxon>Viridiplantae</taxon>
        <taxon>Streptophyta</taxon>
        <taxon>Embryophyta</taxon>
        <taxon>Tracheophyta</taxon>
        <taxon>Spermatophyta</taxon>
        <taxon>Magnoliopsida</taxon>
        <taxon>Liliopsida</taxon>
        <taxon>Poales</taxon>
        <taxon>Poaceae</taxon>
        <taxon>PACMAD clade</taxon>
        <taxon>Panicoideae</taxon>
        <taxon>Andropogonodae</taxon>
        <taxon>Andropogoneae</taxon>
        <taxon>Tripsacinae</taxon>
        <taxon>Zea</taxon>
    </lineage>
</organism>
<dbReference type="SUPFAM" id="SSF52343">
    <property type="entry name" value="Ferredoxin reductase-like, C-terminal NADP-linked domain"/>
    <property type="match status" value="1"/>
</dbReference>
<keyword evidence="11" id="KW-0560">Oxidoreductase</keyword>
<evidence type="ECO:0000256" key="4">
    <source>
        <dbReference type="ARBA" id="ARBA00022448"/>
    </source>
</evidence>
<comment type="cofactor">
    <cofactor evidence="1">
        <name>FAD</name>
        <dbReference type="ChEBI" id="CHEBI:57692"/>
    </cofactor>
</comment>
<dbReference type="InterPro" id="IPR017927">
    <property type="entry name" value="FAD-bd_FR_type"/>
</dbReference>
<evidence type="ECO:0000256" key="2">
    <source>
        <dbReference type="ARBA" id="ARBA00004141"/>
    </source>
</evidence>
<dbReference type="EC" id="1.16.1.7" evidence="17"/>
<feature type="region of interest" description="Disordered" evidence="18">
    <location>
        <begin position="742"/>
        <end position="766"/>
    </location>
</feature>
<keyword evidence="7 19" id="KW-0812">Transmembrane</keyword>
<dbReference type="GO" id="GO:0046872">
    <property type="term" value="F:metal ion binding"/>
    <property type="evidence" value="ECO:0007669"/>
    <property type="project" value="UniProtKB-KW"/>
</dbReference>
<keyword evidence="9" id="KW-0274">FAD</keyword>
<accession>A0A3L6FXY9</accession>
<comment type="similarity">
    <text evidence="3">Belongs to the ferric reductase (FRE) family.</text>
</comment>
<dbReference type="InterPro" id="IPR050369">
    <property type="entry name" value="RBOH/FRE"/>
</dbReference>
<keyword evidence="15 19" id="KW-0472">Membrane</keyword>
<evidence type="ECO:0000256" key="16">
    <source>
        <dbReference type="ARBA" id="ARBA00050970"/>
    </source>
</evidence>
<dbReference type="InterPro" id="IPR039261">
    <property type="entry name" value="FNR_nucleotide-bd"/>
</dbReference>
<comment type="caution">
    <text evidence="21">The sequence shown here is derived from an EMBL/GenBank/DDBJ whole genome shotgun (WGS) entry which is preliminary data.</text>
</comment>
<evidence type="ECO:0000256" key="6">
    <source>
        <dbReference type="ARBA" id="ARBA00022630"/>
    </source>
</evidence>
<keyword evidence="10 19" id="KW-1133">Transmembrane helix</keyword>
<dbReference type="PANTHER" id="PTHR11972:SF69">
    <property type="entry name" value="FERRIC REDUCTION OXIDASE 6-RELATED"/>
    <property type="match status" value="1"/>
</dbReference>
<dbReference type="EMBL" id="NCVQ01000003">
    <property type="protein sequence ID" value="PWZ39729.1"/>
    <property type="molecule type" value="Genomic_DNA"/>
</dbReference>
<dbReference type="Gene3D" id="3.40.50.80">
    <property type="entry name" value="Nucleotide-binding domain of ferredoxin-NADP reductase (FNR) module"/>
    <property type="match status" value="2"/>
</dbReference>
<dbReference type="FunFam" id="3.40.50.80:FF:000050">
    <property type="entry name" value="Ferric reduction oxidase 6"/>
    <property type="match status" value="1"/>
</dbReference>
<keyword evidence="4" id="KW-0813">Transport</keyword>
<comment type="subcellular location">
    <subcellularLocation>
        <location evidence="2">Membrane</location>
        <topology evidence="2">Multi-pass membrane protein</topology>
    </subcellularLocation>
</comment>
<keyword evidence="6" id="KW-0285">Flavoprotein</keyword>
<dbReference type="Pfam" id="PF01794">
    <property type="entry name" value="Ferric_reduct"/>
    <property type="match status" value="1"/>
</dbReference>
<evidence type="ECO:0000256" key="8">
    <source>
        <dbReference type="ARBA" id="ARBA00022723"/>
    </source>
</evidence>
<evidence type="ECO:0000256" key="11">
    <source>
        <dbReference type="ARBA" id="ARBA00023002"/>
    </source>
</evidence>
<feature type="transmembrane region" description="Helical" evidence="19">
    <location>
        <begin position="401"/>
        <end position="430"/>
    </location>
</feature>
<dbReference type="Pfam" id="PF08022">
    <property type="entry name" value="FAD_binding_8"/>
    <property type="match status" value="1"/>
</dbReference>
<evidence type="ECO:0000256" key="19">
    <source>
        <dbReference type="SAM" id="Phobius"/>
    </source>
</evidence>
<dbReference type="Proteomes" id="UP000251960">
    <property type="component" value="Chromosome 2"/>
</dbReference>
<feature type="transmembrane region" description="Helical" evidence="19">
    <location>
        <begin position="364"/>
        <end position="381"/>
    </location>
</feature>
<dbReference type="AlphaFoldDB" id="A0A3L6FXY9"/>
<dbReference type="SUPFAM" id="SSF63380">
    <property type="entry name" value="Riboflavin synthase domain-like"/>
    <property type="match status" value="1"/>
</dbReference>
<dbReference type="GO" id="GO:0140618">
    <property type="term" value="F:ferric-chelate reductase (NADH) activity"/>
    <property type="evidence" value="ECO:0007669"/>
    <property type="project" value="UniProtKB-EC"/>
</dbReference>
<feature type="transmembrane region" description="Helical" evidence="19">
    <location>
        <begin position="323"/>
        <end position="344"/>
    </location>
</feature>
<protein>
    <recommendedName>
        <fullName evidence="17">ferric-chelate reductase (NADH)</fullName>
        <ecNumber evidence="17">1.16.1.7</ecNumber>
    </recommendedName>
</protein>
<dbReference type="Pfam" id="PF08030">
    <property type="entry name" value="NAD_binding_6"/>
    <property type="match status" value="1"/>
</dbReference>
<sequence length="853" mass="94242">MTFLHNRTGEAFRSTRWLCGSLAPRHSAQQRCNHLTMASLCAPSALLDHPHRRRRRAPVPSRIKAAGLRQASAGFPAPRFSLALPLSLLLVLAMAHEREPLLQQRQTGVGNACGAKGSSSAPAPSAAALPSLARTVLKFLMWAVFLTWAAGIFLYPTKPVQAVFRKWVGLTRDSMFGIVGGIFLTFSAPILIIALLAYVYISFFPSEHVVEKRKLRSLSFRLWTFPVLVDGPFGVVSAVEFIGIVLFIVFVVYSMTYYAVDAVSLVSKFDIPSMTESELILDVIGLRLGAVGLFCMLFLFLPVARGSVLLRLIDIPFEHATRYHVWLGHLTMALFTLHGLFYVISWSMQGRLREELRQWKEIGVANLPGVISLAAGLLMWVTSLHPVRKRFFELFFYTHQLYVVFIVFLAFHVGDFIFSICAGAVFLFMLDRFLRFWQSRAKVDIISAACRPCGTVELVFSKPASLHYNALSFIFIQVRELSFLQWHPFSVSSSPMDGRYHMSVLIKVLGTWTEKLRSIITDVQEKNGGDSELQCGRMTACVEGPYGHESPYHLMYENLVLVAGGIGISPFLAILSDIIHRIEEGKQCMPKNVLVLWSVKKSKELSLLSAVDAQTISSSVSDRLQLDIQAFVTQEPHPPLEDGIVGDDQKVPGMFVKNGTAMSGLVGTGDNFWAAMYFLASTLGFLLAYALVQVYYVKPHNVVAWWYLGLLFMLCMVAGVALPGGLVVLLWHLSEKQRLEDDKWDASQSPRAEQTGPLAAAGGGDDDAAPSVSLAALRTTRYGCRPNFEAEFAAFAERAGDAADVGVLVCGPQGLQTSVARECRARNLRRGGVGAAKSRSGAVFHFNSHSFDL</sequence>
<dbReference type="GO" id="GO:0016020">
    <property type="term" value="C:membrane"/>
    <property type="evidence" value="ECO:0007669"/>
    <property type="project" value="UniProtKB-SubCell"/>
</dbReference>
<feature type="domain" description="FAD-binding FR-type" evidence="20">
    <location>
        <begin position="432"/>
        <end position="552"/>
    </location>
</feature>
<evidence type="ECO:0000256" key="7">
    <source>
        <dbReference type="ARBA" id="ARBA00022692"/>
    </source>
</evidence>
<feature type="transmembrane region" description="Helical" evidence="19">
    <location>
        <begin position="139"/>
        <end position="156"/>
    </location>
</feature>